<proteinExistence type="predicted"/>
<dbReference type="EMBL" id="JACHIH010000012">
    <property type="protein sequence ID" value="MBB5047587.1"/>
    <property type="molecule type" value="Genomic_DNA"/>
</dbReference>
<feature type="binding site" description="covalent" evidence="7">
    <location>
        <position position="138"/>
    </location>
    <ligand>
        <name>heme c</name>
        <dbReference type="ChEBI" id="CHEBI:61717"/>
    </ligand>
</feature>
<dbReference type="PROSITE" id="PS51009">
    <property type="entry name" value="CYTCII"/>
    <property type="match status" value="1"/>
</dbReference>
<dbReference type="RefSeq" id="WP_184257554.1">
    <property type="nucleotide sequence ID" value="NZ_JACHIH010000012.1"/>
</dbReference>
<comment type="caution">
    <text evidence="9">The sequence shown here is derived from an EMBL/GenBank/DDBJ whole genome shotgun (WGS) entry which is preliminary data.</text>
</comment>
<evidence type="ECO:0000256" key="5">
    <source>
        <dbReference type="ARBA" id="ARBA00023004"/>
    </source>
</evidence>
<keyword evidence="4" id="KW-0249">Electron transport</keyword>
<feature type="chain" id="PRO_5031301441" evidence="8">
    <location>
        <begin position="21"/>
        <end position="150"/>
    </location>
</feature>
<dbReference type="Pfam" id="PF01322">
    <property type="entry name" value="Cytochrom_C_2"/>
    <property type="match status" value="1"/>
</dbReference>
<protein>
    <submittedName>
        <fullName evidence="9">Cytochrome c556</fullName>
    </submittedName>
</protein>
<dbReference type="InterPro" id="IPR010980">
    <property type="entry name" value="Cyt_c/b562"/>
</dbReference>
<feature type="signal peptide" evidence="8">
    <location>
        <begin position="1"/>
        <end position="20"/>
    </location>
</feature>
<keyword evidence="1" id="KW-0813">Transport</keyword>
<evidence type="ECO:0000313" key="9">
    <source>
        <dbReference type="EMBL" id="MBB5047587.1"/>
    </source>
</evidence>
<dbReference type="Proteomes" id="UP000542353">
    <property type="component" value="Unassembled WGS sequence"/>
</dbReference>
<evidence type="ECO:0000313" key="10">
    <source>
        <dbReference type="Proteomes" id="UP000542353"/>
    </source>
</evidence>
<dbReference type="Gene3D" id="1.20.120.10">
    <property type="entry name" value="Cytochrome c/b562"/>
    <property type="match status" value="1"/>
</dbReference>
<dbReference type="GO" id="GO:0042597">
    <property type="term" value="C:periplasmic space"/>
    <property type="evidence" value="ECO:0007669"/>
    <property type="project" value="InterPro"/>
</dbReference>
<dbReference type="GO" id="GO:0005506">
    <property type="term" value="F:iron ion binding"/>
    <property type="evidence" value="ECO:0007669"/>
    <property type="project" value="InterPro"/>
</dbReference>
<evidence type="ECO:0000256" key="8">
    <source>
        <dbReference type="SAM" id="SignalP"/>
    </source>
</evidence>
<evidence type="ECO:0000256" key="4">
    <source>
        <dbReference type="ARBA" id="ARBA00022982"/>
    </source>
</evidence>
<keyword evidence="2 7" id="KW-0349">Heme</keyword>
<dbReference type="GO" id="GO:0020037">
    <property type="term" value="F:heme binding"/>
    <property type="evidence" value="ECO:0007669"/>
    <property type="project" value="InterPro"/>
</dbReference>
<dbReference type="PIRSF" id="PIRSF000027">
    <property type="entry name" value="Cytc_c_prime"/>
    <property type="match status" value="1"/>
</dbReference>
<accession>A0A7W7Z3Z1</accession>
<keyword evidence="5 6" id="KW-0408">Iron</keyword>
<evidence type="ECO:0000256" key="6">
    <source>
        <dbReference type="PIRSR" id="PIRSR000027-1"/>
    </source>
</evidence>
<dbReference type="GO" id="GO:0022900">
    <property type="term" value="P:electron transport chain"/>
    <property type="evidence" value="ECO:0007669"/>
    <property type="project" value="InterPro"/>
</dbReference>
<evidence type="ECO:0000256" key="7">
    <source>
        <dbReference type="PIRSR" id="PIRSR000027-2"/>
    </source>
</evidence>
<sequence length="150" mass="15868">MLRAAIVIGSLVLGASVVVAQQDLVNQTQTLMKGNGKNLATVLAPIAKGEKPYDQAAVDAALAQFEDTAKKLPTLFPASVKGLKPADSDYSSSPKIWENRADFDAHIASFAKAVADAKAKIKDLDTLKVSVQALGKECGGCHETFRLKNT</sequence>
<dbReference type="AlphaFoldDB" id="A0A7W7Z3Z1"/>
<reference evidence="9 10" key="1">
    <citation type="submission" date="2020-08" db="EMBL/GenBank/DDBJ databases">
        <title>Genomic Encyclopedia of Type Strains, Phase IV (KMG-IV): sequencing the most valuable type-strain genomes for metagenomic binning, comparative biology and taxonomic classification.</title>
        <authorList>
            <person name="Goeker M."/>
        </authorList>
    </citation>
    <scope>NUCLEOTIDE SEQUENCE [LARGE SCALE GENOMIC DNA]</scope>
    <source>
        <strain evidence="9 10">DSM 12706</strain>
    </source>
</reference>
<comment type="PTM">
    <text evidence="7">Binds 1 heme group per subunit.</text>
</comment>
<dbReference type="GO" id="GO:0009055">
    <property type="term" value="F:electron transfer activity"/>
    <property type="evidence" value="ECO:0007669"/>
    <property type="project" value="InterPro"/>
</dbReference>
<evidence type="ECO:0000256" key="1">
    <source>
        <dbReference type="ARBA" id="ARBA00022448"/>
    </source>
</evidence>
<organism evidence="9 10">
    <name type="scientific">Rhodopseudomonas rhenobacensis</name>
    <dbReference type="NCBI Taxonomy" id="87461"/>
    <lineage>
        <taxon>Bacteria</taxon>
        <taxon>Pseudomonadati</taxon>
        <taxon>Pseudomonadota</taxon>
        <taxon>Alphaproteobacteria</taxon>
        <taxon>Hyphomicrobiales</taxon>
        <taxon>Nitrobacteraceae</taxon>
        <taxon>Rhodopseudomonas</taxon>
    </lineage>
</organism>
<evidence type="ECO:0000256" key="3">
    <source>
        <dbReference type="ARBA" id="ARBA00022723"/>
    </source>
</evidence>
<dbReference type="InterPro" id="IPR002321">
    <property type="entry name" value="Cyt_c_II"/>
</dbReference>
<keyword evidence="10" id="KW-1185">Reference proteome</keyword>
<evidence type="ECO:0000256" key="2">
    <source>
        <dbReference type="ARBA" id="ARBA00022617"/>
    </source>
</evidence>
<dbReference type="InterPro" id="IPR012127">
    <property type="entry name" value="Cyt_c_prime"/>
</dbReference>
<keyword evidence="8" id="KW-0732">Signal</keyword>
<name>A0A7W7Z3Z1_9BRAD</name>
<gene>
    <name evidence="9" type="ORF">HNR60_002344</name>
</gene>
<feature type="binding site" description="covalent" evidence="7">
    <location>
        <position position="141"/>
    </location>
    <ligand>
        <name>heme c</name>
        <dbReference type="ChEBI" id="CHEBI:61717"/>
    </ligand>
</feature>
<feature type="binding site" description="axial binding residue" evidence="6">
    <location>
        <position position="142"/>
    </location>
    <ligand>
        <name>heme c</name>
        <dbReference type="ChEBI" id="CHEBI:61717"/>
    </ligand>
    <ligandPart>
        <name>Fe</name>
        <dbReference type="ChEBI" id="CHEBI:18248"/>
    </ligandPart>
</feature>
<dbReference type="SUPFAM" id="SSF47175">
    <property type="entry name" value="Cytochromes"/>
    <property type="match status" value="1"/>
</dbReference>
<keyword evidence="3 6" id="KW-0479">Metal-binding</keyword>